<evidence type="ECO:0000256" key="4">
    <source>
        <dbReference type="ARBA" id="ARBA00022692"/>
    </source>
</evidence>
<protein>
    <submittedName>
        <fullName evidence="9">L-proline glycine betaine ABC transport system permease protein ProW</fullName>
    </submittedName>
</protein>
<evidence type="ECO:0000256" key="3">
    <source>
        <dbReference type="ARBA" id="ARBA00022475"/>
    </source>
</evidence>
<dbReference type="Proteomes" id="UP000036959">
    <property type="component" value="Unassembled WGS sequence"/>
</dbReference>
<comment type="caution">
    <text evidence="9">The sequence shown here is derived from an EMBL/GenBank/DDBJ whole genome shotgun (WGS) entry which is preliminary data.</text>
</comment>
<keyword evidence="5 7" id="KW-1133">Transmembrane helix</keyword>
<dbReference type="GO" id="GO:0015226">
    <property type="term" value="F:carnitine transmembrane transporter activity"/>
    <property type="evidence" value="ECO:0007669"/>
    <property type="project" value="TreeGrafter"/>
</dbReference>
<organism evidence="9 10">
    <name type="scientific">Candidatus Burkholderia verschuerenii</name>
    <dbReference type="NCBI Taxonomy" id="242163"/>
    <lineage>
        <taxon>Bacteria</taxon>
        <taxon>Pseudomonadati</taxon>
        <taxon>Pseudomonadota</taxon>
        <taxon>Betaproteobacteria</taxon>
        <taxon>Burkholderiales</taxon>
        <taxon>Burkholderiaceae</taxon>
        <taxon>Burkholderia</taxon>
    </lineage>
</organism>
<keyword evidence="2 7" id="KW-0813">Transport</keyword>
<dbReference type="EMBL" id="LFJJ01000216">
    <property type="protein sequence ID" value="KND57815.1"/>
    <property type="molecule type" value="Genomic_DNA"/>
</dbReference>
<keyword evidence="4 7" id="KW-0812">Transmembrane</keyword>
<proteinExistence type="inferred from homology"/>
<evidence type="ECO:0000313" key="9">
    <source>
        <dbReference type="EMBL" id="KND57815.1"/>
    </source>
</evidence>
<dbReference type="OrthoDB" id="9815258at2"/>
<evidence type="ECO:0000259" key="8">
    <source>
        <dbReference type="PROSITE" id="PS50928"/>
    </source>
</evidence>
<dbReference type="PANTHER" id="PTHR47737:SF1">
    <property type="entry name" value="GLYCINE BETAINE_PROLINE BETAINE TRANSPORT SYSTEM PERMEASE PROTEIN PROW"/>
    <property type="match status" value="1"/>
</dbReference>
<evidence type="ECO:0000256" key="2">
    <source>
        <dbReference type="ARBA" id="ARBA00022448"/>
    </source>
</evidence>
<dbReference type="GO" id="GO:0031460">
    <property type="term" value="P:glycine betaine transport"/>
    <property type="evidence" value="ECO:0007669"/>
    <property type="project" value="TreeGrafter"/>
</dbReference>
<feature type="transmembrane region" description="Helical" evidence="7">
    <location>
        <begin position="77"/>
        <end position="95"/>
    </location>
</feature>
<dbReference type="GO" id="GO:0043190">
    <property type="term" value="C:ATP-binding cassette (ABC) transporter complex"/>
    <property type="evidence" value="ECO:0007669"/>
    <property type="project" value="TreeGrafter"/>
</dbReference>
<dbReference type="RefSeq" id="WP_050455603.1">
    <property type="nucleotide sequence ID" value="NZ_LFJJ01000216.1"/>
</dbReference>
<sequence length="325" mass="34916">MNDFVAHLFDYIKLPLGDWSQAFVTWMVANFRPIFQDVRVPVQLMLAHIGGALGSVHPLLLIAGLALIGWQLAGGRAGIVVAISLLLIGSIGAWSDAMATLSVVVTAIVISCIFGIPIGILAGLNYRCNAVLRFILDFMQSIPSFVYLVPVVMLFGIGDVPGVIVTVIYSISPVIRLTGLGIREVRPDVIEAGHAFGCSPARILFFVRIPLARKTIMAGMNQTVMLALSMAVVSAMIAVAGFGQTVLRGIGQLDIATATTGGVGIVLLAITIDCLSQGLGKSFREHDMKHWYERGPAGLIRQCIRPFDGRRRADRGLEPKEKKAV</sequence>
<dbReference type="AlphaFoldDB" id="A0A0L0M698"/>
<feature type="transmembrane region" description="Helical" evidence="7">
    <location>
        <begin position="101"/>
        <end position="124"/>
    </location>
</feature>
<dbReference type="GO" id="GO:0005275">
    <property type="term" value="F:amine transmembrane transporter activity"/>
    <property type="evidence" value="ECO:0007669"/>
    <property type="project" value="TreeGrafter"/>
</dbReference>
<dbReference type="CDD" id="cd06261">
    <property type="entry name" value="TM_PBP2"/>
    <property type="match status" value="1"/>
</dbReference>
<dbReference type="Gene3D" id="1.10.3720.10">
    <property type="entry name" value="MetI-like"/>
    <property type="match status" value="1"/>
</dbReference>
<feature type="transmembrane region" description="Helical" evidence="7">
    <location>
        <begin position="192"/>
        <end position="211"/>
    </location>
</feature>
<name>A0A0L0M698_9BURK</name>
<dbReference type="GO" id="GO:0015871">
    <property type="term" value="P:choline transport"/>
    <property type="evidence" value="ECO:0007669"/>
    <property type="project" value="TreeGrafter"/>
</dbReference>
<keyword evidence="6 7" id="KW-0472">Membrane</keyword>
<keyword evidence="10" id="KW-1185">Reference proteome</keyword>
<dbReference type="InterPro" id="IPR035906">
    <property type="entry name" value="MetI-like_sf"/>
</dbReference>
<evidence type="ECO:0000256" key="1">
    <source>
        <dbReference type="ARBA" id="ARBA00004651"/>
    </source>
</evidence>
<dbReference type="PATRIC" id="fig|242163.4.peg.3078"/>
<dbReference type="Pfam" id="PF00528">
    <property type="entry name" value="BPD_transp_1"/>
    <property type="match status" value="1"/>
</dbReference>
<feature type="transmembrane region" description="Helical" evidence="7">
    <location>
        <begin position="145"/>
        <end position="172"/>
    </location>
</feature>
<gene>
    <name evidence="9" type="ORF">BVER_03466c</name>
</gene>
<comment type="similarity">
    <text evidence="7">Belongs to the binding-protein-dependent transport system permease family.</text>
</comment>
<dbReference type="FunFam" id="1.10.3720.10:FF:000001">
    <property type="entry name" value="Glycine betaine ABC transporter, permease"/>
    <property type="match status" value="1"/>
</dbReference>
<keyword evidence="3" id="KW-1003">Cell membrane</keyword>
<feature type="domain" description="ABC transmembrane type-1" evidence="8">
    <location>
        <begin position="97"/>
        <end position="276"/>
    </location>
</feature>
<reference evidence="10" key="1">
    <citation type="submission" date="2015-06" db="EMBL/GenBank/DDBJ databases">
        <title>Comparative genomics of Burkholderia leaf nodule symbionts.</title>
        <authorList>
            <person name="Carlier A."/>
            <person name="Eberl L."/>
            <person name="Pinto-Carbo M."/>
        </authorList>
    </citation>
    <scope>NUCLEOTIDE SEQUENCE [LARGE SCALE GENOMIC DNA]</scope>
    <source>
        <strain evidence="10">UZHbot4</strain>
    </source>
</reference>
<comment type="subcellular location">
    <subcellularLocation>
        <location evidence="1 7">Cell membrane</location>
        <topology evidence="1 7">Multi-pass membrane protein</topology>
    </subcellularLocation>
</comment>
<evidence type="ECO:0000313" key="10">
    <source>
        <dbReference type="Proteomes" id="UP000036959"/>
    </source>
</evidence>
<evidence type="ECO:0000256" key="6">
    <source>
        <dbReference type="ARBA" id="ARBA00023136"/>
    </source>
</evidence>
<evidence type="ECO:0000256" key="5">
    <source>
        <dbReference type="ARBA" id="ARBA00022989"/>
    </source>
</evidence>
<feature type="transmembrane region" description="Helical" evidence="7">
    <location>
        <begin position="255"/>
        <end position="275"/>
    </location>
</feature>
<dbReference type="SUPFAM" id="SSF161098">
    <property type="entry name" value="MetI-like"/>
    <property type="match status" value="1"/>
</dbReference>
<feature type="transmembrane region" description="Helical" evidence="7">
    <location>
        <begin position="45"/>
        <end position="70"/>
    </location>
</feature>
<feature type="transmembrane region" description="Helical" evidence="7">
    <location>
        <begin position="223"/>
        <end position="243"/>
    </location>
</feature>
<dbReference type="PROSITE" id="PS50928">
    <property type="entry name" value="ABC_TM1"/>
    <property type="match status" value="1"/>
</dbReference>
<evidence type="ECO:0000256" key="7">
    <source>
        <dbReference type="RuleBase" id="RU363032"/>
    </source>
</evidence>
<dbReference type="PANTHER" id="PTHR47737">
    <property type="entry name" value="GLYCINE BETAINE/PROLINE BETAINE TRANSPORT SYSTEM PERMEASE PROTEIN PROW"/>
    <property type="match status" value="1"/>
</dbReference>
<dbReference type="InterPro" id="IPR000515">
    <property type="entry name" value="MetI-like"/>
</dbReference>
<accession>A0A0L0M698</accession>